<reference evidence="1" key="1">
    <citation type="submission" date="2023-04" db="EMBL/GenBank/DDBJ databases">
        <title>Genome Encyclopedia of Bacteria and Archaea VI: Functional Genomics of Type Strains.</title>
        <authorList>
            <person name="Whitman W."/>
        </authorList>
    </citation>
    <scope>NUCLEOTIDE SEQUENCE</scope>
    <source>
        <strain evidence="1">Enz.4-51</strain>
    </source>
</reference>
<dbReference type="RefSeq" id="WP_280756994.1">
    <property type="nucleotide sequence ID" value="NZ_JARXXW010000007.1"/>
</dbReference>
<protein>
    <submittedName>
        <fullName evidence="1">Uncharacterized protein</fullName>
    </submittedName>
</protein>
<dbReference type="AlphaFoldDB" id="A0AA43M9P4"/>
<comment type="caution">
    <text evidence="1">The sequence shown here is derived from an EMBL/GenBank/DDBJ whole genome shotgun (WGS) entry which is preliminary data.</text>
</comment>
<gene>
    <name evidence="1" type="ORF">M2127_002077</name>
</gene>
<dbReference type="EMBL" id="JARXYA010000013">
    <property type="protein sequence ID" value="MDH6504748.1"/>
    <property type="molecule type" value="Genomic_DNA"/>
</dbReference>
<sequence>MTDPKLTIADKRDLVIQASMELVPYVGGSLSTLYFGSKQEKRFKRIESFYKEISEEIAYIKDSISSIDNQDPDQLEAIIESLHEKIETEPTKEKRDYFKNYFKSTLKYPVSGNFDERKYFLETLSNLTLLECELLIFFKTQQSPLLVKSIKKPGVDVYAIIGSIGRLKTNGFLSAATSSISLGGNADNSLNESVSITAFGNKFIQFCLE</sequence>
<dbReference type="Proteomes" id="UP001161160">
    <property type="component" value="Unassembled WGS sequence"/>
</dbReference>
<evidence type="ECO:0000313" key="1">
    <source>
        <dbReference type="EMBL" id="MDH6504748.1"/>
    </source>
</evidence>
<evidence type="ECO:0000313" key="2">
    <source>
        <dbReference type="Proteomes" id="UP001161160"/>
    </source>
</evidence>
<proteinExistence type="predicted"/>
<accession>A0AA43M9P4</accession>
<keyword evidence="2" id="KW-1185">Reference proteome</keyword>
<organism evidence="1 2">
    <name type="scientific">Polynucleobacter sphagniphilus</name>
    <dbReference type="NCBI Taxonomy" id="1743169"/>
    <lineage>
        <taxon>Bacteria</taxon>
        <taxon>Pseudomonadati</taxon>
        <taxon>Pseudomonadota</taxon>
        <taxon>Betaproteobacteria</taxon>
        <taxon>Burkholderiales</taxon>
        <taxon>Burkholderiaceae</taxon>
        <taxon>Polynucleobacter</taxon>
    </lineage>
</organism>
<name>A0AA43M9P4_9BURK</name>